<keyword evidence="3" id="KW-1185">Reference proteome</keyword>
<reference evidence="2" key="1">
    <citation type="submission" date="2020-01" db="EMBL/GenBank/DDBJ databases">
        <title>Identification and distribution of gene clusters putatively required for synthesis of sphingolipid metabolism inhibitors in phylogenetically diverse species of the filamentous fungus Fusarium.</title>
        <authorList>
            <person name="Kim H.-S."/>
            <person name="Busman M."/>
            <person name="Brown D.W."/>
            <person name="Divon H."/>
            <person name="Uhlig S."/>
            <person name="Proctor R.H."/>
        </authorList>
    </citation>
    <scope>NUCLEOTIDE SEQUENCE</scope>
    <source>
        <strain evidence="2">NRRL 53441</strain>
    </source>
</reference>
<sequence>MKAVSILAPFFVLFSLGTALPEDDAGGVTEAKVAPLPSVCPSKGTTCTLYDLFDCKGQKLDGIHRPGIDNLAKFHFNDKTNSFRCS</sequence>
<evidence type="ECO:0000313" key="2">
    <source>
        <dbReference type="EMBL" id="KAF4448967.1"/>
    </source>
</evidence>
<feature type="signal peptide" evidence="1">
    <location>
        <begin position="1"/>
        <end position="19"/>
    </location>
</feature>
<dbReference type="OrthoDB" id="2910287at2759"/>
<evidence type="ECO:0000256" key="1">
    <source>
        <dbReference type="SAM" id="SignalP"/>
    </source>
</evidence>
<feature type="chain" id="PRO_5034318510" evidence="1">
    <location>
        <begin position="20"/>
        <end position="86"/>
    </location>
</feature>
<evidence type="ECO:0000313" key="3">
    <source>
        <dbReference type="Proteomes" id="UP000605986"/>
    </source>
</evidence>
<protein>
    <submittedName>
        <fullName evidence="2">Uncharacterized protein</fullName>
    </submittedName>
</protein>
<organism evidence="2 3">
    <name type="scientific">Fusarium austroafricanum</name>
    <dbReference type="NCBI Taxonomy" id="2364996"/>
    <lineage>
        <taxon>Eukaryota</taxon>
        <taxon>Fungi</taxon>
        <taxon>Dikarya</taxon>
        <taxon>Ascomycota</taxon>
        <taxon>Pezizomycotina</taxon>
        <taxon>Sordariomycetes</taxon>
        <taxon>Hypocreomycetidae</taxon>
        <taxon>Hypocreales</taxon>
        <taxon>Nectriaceae</taxon>
        <taxon>Fusarium</taxon>
        <taxon>Fusarium concolor species complex</taxon>
    </lineage>
</organism>
<name>A0A8H4P5I9_9HYPO</name>
<dbReference type="EMBL" id="JAADJG010000309">
    <property type="protein sequence ID" value="KAF4448967.1"/>
    <property type="molecule type" value="Genomic_DNA"/>
</dbReference>
<keyword evidence="1" id="KW-0732">Signal</keyword>
<dbReference type="Proteomes" id="UP000605986">
    <property type="component" value="Unassembled WGS sequence"/>
</dbReference>
<gene>
    <name evidence="2" type="ORF">F53441_7617</name>
</gene>
<accession>A0A8H4P5I9</accession>
<dbReference type="AlphaFoldDB" id="A0A8H4P5I9"/>
<comment type="caution">
    <text evidence="2">The sequence shown here is derived from an EMBL/GenBank/DDBJ whole genome shotgun (WGS) entry which is preliminary data.</text>
</comment>
<proteinExistence type="predicted"/>